<gene>
    <name evidence="2" type="ORF">FGO68_gene13785</name>
</gene>
<feature type="compositionally biased region" description="Basic residues" evidence="1">
    <location>
        <begin position="125"/>
        <end position="135"/>
    </location>
</feature>
<dbReference type="Proteomes" id="UP000785679">
    <property type="component" value="Unassembled WGS sequence"/>
</dbReference>
<organism evidence="2 3">
    <name type="scientific">Halteria grandinella</name>
    <dbReference type="NCBI Taxonomy" id="5974"/>
    <lineage>
        <taxon>Eukaryota</taxon>
        <taxon>Sar</taxon>
        <taxon>Alveolata</taxon>
        <taxon>Ciliophora</taxon>
        <taxon>Intramacronucleata</taxon>
        <taxon>Spirotrichea</taxon>
        <taxon>Stichotrichia</taxon>
        <taxon>Sporadotrichida</taxon>
        <taxon>Halteriidae</taxon>
        <taxon>Halteria</taxon>
    </lineage>
</organism>
<dbReference type="OrthoDB" id="10638772at2759"/>
<keyword evidence="3" id="KW-1185">Reference proteome</keyword>
<proteinExistence type="predicted"/>
<evidence type="ECO:0000256" key="1">
    <source>
        <dbReference type="SAM" id="MobiDB-lite"/>
    </source>
</evidence>
<dbReference type="EMBL" id="RRYP01005586">
    <property type="protein sequence ID" value="TNV81901.1"/>
    <property type="molecule type" value="Genomic_DNA"/>
</dbReference>
<name>A0A8J8NUB3_HALGN</name>
<protein>
    <submittedName>
        <fullName evidence="2">Uncharacterized protein</fullName>
    </submittedName>
</protein>
<evidence type="ECO:0000313" key="3">
    <source>
        <dbReference type="Proteomes" id="UP000785679"/>
    </source>
</evidence>
<feature type="region of interest" description="Disordered" evidence="1">
    <location>
        <begin position="111"/>
        <end position="140"/>
    </location>
</feature>
<feature type="compositionally biased region" description="Basic and acidic residues" evidence="1">
    <location>
        <begin position="325"/>
        <end position="334"/>
    </location>
</feature>
<evidence type="ECO:0000313" key="2">
    <source>
        <dbReference type="EMBL" id="TNV81901.1"/>
    </source>
</evidence>
<comment type="caution">
    <text evidence="2">The sequence shown here is derived from an EMBL/GenBank/DDBJ whole genome shotgun (WGS) entry which is preliminary data.</text>
</comment>
<accession>A0A8J8NUB3</accession>
<sequence>MAQYPWVSIFNKQSYIVFFFPQATQEEEQFIKDHGGLLSNIVECFTQQIGKRGVDEIFNEGQFFPGYVYDFQWLVDSAAQYNTQERAKMLPNEGYLITQIEYIAPVQDKNGADDFTNPGSGPSSNKKHHPTHHGHGSLSGQRTRFTVRELIKIFDVTSQNPSKKNKNQVYWQRFIKKGYVFPGRSVNSVNAQWQRFCHYLYIGKAIEKAVQINMPYSTMYPTAYRAHEGERFRFSTSPLVKSEPTIKQEQYHHMQMKEDDGSILGKMVGMQGINGSKFCKRVYPPMYSGKMQMKREDSVDGGGVCGRKRYLRESQQQSAEEEERQDSKERIIHSQEEDAVNPELFGMGDEEAKQPQVRQSDEIIKVKEEMGGGTVYKQEPLEHVDEGLGTSQRLSKLKKGNTYIKSQETHLMDPSPTEGGTIHKQLRGRPLKTLRPTVIDTHAMITPPIHAPKRQPGTGRKGQIDESNMCIPALECLFCIAKRIFVGCNNGLVSGHALDERFQSLDQEYEEIKDLEFDNLYIYANLNRQVRGSNARVIVPYEKNAAFLRQRNGQQQLCHQGAAADQFTNPQEIFASPPYTQLEKPQQLPQQQQQFQQYF</sequence>
<reference evidence="2" key="1">
    <citation type="submission" date="2019-06" db="EMBL/GenBank/DDBJ databases">
        <authorList>
            <person name="Zheng W."/>
        </authorList>
    </citation>
    <scope>NUCLEOTIDE SEQUENCE</scope>
    <source>
        <strain evidence="2">QDHG01</strain>
    </source>
</reference>
<dbReference type="AlphaFoldDB" id="A0A8J8NUB3"/>
<feature type="region of interest" description="Disordered" evidence="1">
    <location>
        <begin position="310"/>
        <end position="334"/>
    </location>
</feature>